<evidence type="ECO:0000313" key="2">
    <source>
        <dbReference type="Proteomes" id="UP000825123"/>
    </source>
</evidence>
<sequence>MVKVKLLTLDLSNDFNRVKRQLNKYRIEIWESKDSNEKINALIFILDGEMDFRVILTMSAIVLNCSKTLAFTKTSYLGITGIDNWNIIYNKFKLIENRIYKQAKTIVFIGDIDNQRKYENFRSTLGDNIKEDISGVYISHDYYKVLVITYNGDLNNDRFSSHEIEEDMIKFLEKINETGVSGRILTQKDVTDAKELYDKLNKSFRNFRLGPELFNNLDELLVHLMVKYREYSRKPFLRLNRVLELIANT</sequence>
<name>A0A8D5U4B2_9CREN</name>
<dbReference type="KEGG" id="csty:KN1_01370"/>
<protein>
    <submittedName>
        <fullName evidence="1">Uncharacterized protein</fullName>
    </submittedName>
</protein>
<dbReference type="Proteomes" id="UP000825123">
    <property type="component" value="Chromosome"/>
</dbReference>
<dbReference type="RefSeq" id="WP_221288742.1">
    <property type="nucleotide sequence ID" value="NZ_AP024597.1"/>
</dbReference>
<accession>A0A8D5U4B2</accession>
<reference evidence="1 2" key="1">
    <citation type="submission" date="2021-04" db="EMBL/GenBank/DDBJ databases">
        <title>Complete genome sequence of Stygiolobus sp. KN-1.</title>
        <authorList>
            <person name="Nakamura K."/>
            <person name="Sakai H."/>
            <person name="Kurosawa N."/>
        </authorList>
    </citation>
    <scope>NUCLEOTIDE SEQUENCE [LARGE SCALE GENOMIC DNA]</scope>
    <source>
        <strain evidence="1 2">KN-1</strain>
    </source>
</reference>
<evidence type="ECO:0000313" key="1">
    <source>
        <dbReference type="EMBL" id="BCU68840.1"/>
    </source>
</evidence>
<proteinExistence type="predicted"/>
<keyword evidence="2" id="KW-1185">Reference proteome</keyword>
<organism evidence="1 2">
    <name type="scientific">Stygiolobus caldivivus</name>
    <dbReference type="NCBI Taxonomy" id="2824673"/>
    <lineage>
        <taxon>Archaea</taxon>
        <taxon>Thermoproteota</taxon>
        <taxon>Thermoprotei</taxon>
        <taxon>Sulfolobales</taxon>
        <taxon>Sulfolobaceae</taxon>
        <taxon>Stygiolobus</taxon>
    </lineage>
</organism>
<dbReference type="AlphaFoldDB" id="A0A8D5U4B2"/>
<dbReference type="GeneID" id="66161888"/>
<dbReference type="EMBL" id="AP024597">
    <property type="protein sequence ID" value="BCU68840.1"/>
    <property type="molecule type" value="Genomic_DNA"/>
</dbReference>
<gene>
    <name evidence="1" type="ORF">KN1_01370</name>
</gene>